<evidence type="ECO:0000313" key="7">
    <source>
        <dbReference type="EMBL" id="KAG8453138.1"/>
    </source>
</evidence>
<dbReference type="CDD" id="cd19769">
    <property type="entry name" value="Bbox2_TRIM16-like"/>
    <property type="match status" value="1"/>
</dbReference>
<keyword evidence="1" id="KW-0479">Metal-binding</keyword>
<dbReference type="EMBL" id="JAACNH010000002">
    <property type="protein sequence ID" value="KAG8453138.1"/>
    <property type="molecule type" value="Genomic_DNA"/>
</dbReference>
<dbReference type="PROSITE" id="PS50119">
    <property type="entry name" value="ZF_BBOX"/>
    <property type="match status" value="1"/>
</dbReference>
<keyword evidence="2 4" id="KW-0863">Zinc-finger</keyword>
<keyword evidence="8" id="KW-1185">Reference proteome</keyword>
<evidence type="ECO:0000256" key="3">
    <source>
        <dbReference type="ARBA" id="ARBA00022833"/>
    </source>
</evidence>
<name>A0A8T2K955_9PIPI</name>
<comment type="caution">
    <text evidence="7">The sequence shown here is derived from an EMBL/GenBank/DDBJ whole genome shotgun (WGS) entry which is preliminary data.</text>
</comment>
<dbReference type="SUPFAM" id="SSF57845">
    <property type="entry name" value="B-box zinc-binding domain"/>
    <property type="match status" value="1"/>
</dbReference>
<dbReference type="Pfam" id="PF13445">
    <property type="entry name" value="zf-RING_UBOX"/>
    <property type="match status" value="1"/>
</dbReference>
<gene>
    <name evidence="7" type="ORF">GDO86_004819</name>
</gene>
<evidence type="ECO:0000313" key="8">
    <source>
        <dbReference type="Proteomes" id="UP000812440"/>
    </source>
</evidence>
<keyword evidence="3" id="KW-0862">Zinc</keyword>
<dbReference type="Gene3D" id="3.30.160.60">
    <property type="entry name" value="Classic Zinc Finger"/>
    <property type="match status" value="1"/>
</dbReference>
<dbReference type="PANTHER" id="PTHR25465">
    <property type="entry name" value="B-BOX DOMAIN CONTAINING"/>
    <property type="match status" value="1"/>
</dbReference>
<dbReference type="InterPro" id="IPR013083">
    <property type="entry name" value="Znf_RING/FYVE/PHD"/>
</dbReference>
<evidence type="ECO:0000256" key="2">
    <source>
        <dbReference type="ARBA" id="ARBA00022771"/>
    </source>
</evidence>
<dbReference type="InterPro" id="IPR017907">
    <property type="entry name" value="Znf_RING_CS"/>
</dbReference>
<evidence type="ECO:0000256" key="4">
    <source>
        <dbReference type="PROSITE-ProRule" id="PRU00024"/>
    </source>
</evidence>
<organism evidence="7 8">
    <name type="scientific">Hymenochirus boettgeri</name>
    <name type="common">Congo dwarf clawed frog</name>
    <dbReference type="NCBI Taxonomy" id="247094"/>
    <lineage>
        <taxon>Eukaryota</taxon>
        <taxon>Metazoa</taxon>
        <taxon>Chordata</taxon>
        <taxon>Craniata</taxon>
        <taxon>Vertebrata</taxon>
        <taxon>Euteleostomi</taxon>
        <taxon>Amphibia</taxon>
        <taxon>Batrachia</taxon>
        <taxon>Anura</taxon>
        <taxon>Pipoidea</taxon>
        <taxon>Pipidae</taxon>
        <taxon>Pipinae</taxon>
        <taxon>Hymenochirus</taxon>
    </lineage>
</organism>
<reference evidence="7" key="1">
    <citation type="thesis" date="2020" institute="ProQuest LLC" country="789 East Eisenhower Parkway, Ann Arbor, MI, USA">
        <title>Comparative Genomics and Chromosome Evolution.</title>
        <authorList>
            <person name="Mudd A.B."/>
        </authorList>
    </citation>
    <scope>NUCLEOTIDE SEQUENCE</scope>
    <source>
        <strain evidence="7">Female2</strain>
        <tissue evidence="7">Blood</tissue>
    </source>
</reference>
<dbReference type="Gene3D" id="3.30.40.10">
    <property type="entry name" value="Zinc/RING finger domain, C3HC4 (zinc finger)"/>
    <property type="match status" value="1"/>
</dbReference>
<dbReference type="Pfam" id="PF00643">
    <property type="entry name" value="zf-B_box"/>
    <property type="match status" value="1"/>
</dbReference>
<dbReference type="PROSITE" id="PS50089">
    <property type="entry name" value="ZF_RING_2"/>
    <property type="match status" value="1"/>
</dbReference>
<dbReference type="OrthoDB" id="6105938at2759"/>
<dbReference type="InterPro" id="IPR027370">
    <property type="entry name" value="Znf-RING_euk"/>
</dbReference>
<evidence type="ECO:0000259" key="6">
    <source>
        <dbReference type="PROSITE" id="PS50119"/>
    </source>
</evidence>
<dbReference type="Gene3D" id="4.10.830.40">
    <property type="match status" value="1"/>
</dbReference>
<protein>
    <submittedName>
        <fullName evidence="7">Uncharacterized protein</fullName>
    </submittedName>
</protein>
<dbReference type="InterPro" id="IPR001841">
    <property type="entry name" value="Znf_RING"/>
</dbReference>
<proteinExistence type="predicted"/>
<dbReference type="InterPro" id="IPR051051">
    <property type="entry name" value="E3_ubiq-ligase_TRIM/RNF"/>
</dbReference>
<dbReference type="PROSITE" id="PS00518">
    <property type="entry name" value="ZF_RING_1"/>
    <property type="match status" value="1"/>
</dbReference>
<accession>A0A8T2K955</accession>
<evidence type="ECO:0000256" key="1">
    <source>
        <dbReference type="ARBA" id="ARBA00022723"/>
    </source>
</evidence>
<dbReference type="SMART" id="SM00336">
    <property type="entry name" value="BBOX"/>
    <property type="match status" value="1"/>
</dbReference>
<dbReference type="InterPro" id="IPR000315">
    <property type="entry name" value="Znf_B-box"/>
</dbReference>
<dbReference type="AlphaFoldDB" id="A0A8T2K955"/>
<dbReference type="GO" id="GO:0008270">
    <property type="term" value="F:zinc ion binding"/>
    <property type="evidence" value="ECO:0007669"/>
    <property type="project" value="UniProtKB-KW"/>
</dbReference>
<sequence>MASADQRDKLNCSTCLNIYTDPVTLPCGHNYCQGCIGNVLGTQEGSGVYSCPECRAEFVDRPALQRNRKLGNIAERFLSTRPERNDGTGISCTYCIHSPVPAVKSCLHCEASLCDNHFNTHSKSGKHVLTEPTTSFGEQKCSVHDELLIYYCPEDYTCVCVSCCLAGEHRGHQVALLSEAFEKMKVKLGNAMGTLTLKREETERKVQVLQEHRREVEGKAAAETERVSALFRDIREGIP</sequence>
<feature type="domain" description="RING-type" evidence="5">
    <location>
        <begin position="12"/>
        <end position="55"/>
    </location>
</feature>
<dbReference type="SMART" id="SM00184">
    <property type="entry name" value="RING"/>
    <property type="match status" value="1"/>
</dbReference>
<feature type="domain" description="B box-type" evidence="6">
    <location>
        <begin position="141"/>
        <end position="177"/>
    </location>
</feature>
<dbReference type="PANTHER" id="PTHR25465:SF41">
    <property type="entry name" value="E3 UBIQUITIN-PROTEIN LIGASE RNF135"/>
    <property type="match status" value="1"/>
</dbReference>
<evidence type="ECO:0000259" key="5">
    <source>
        <dbReference type="PROSITE" id="PS50089"/>
    </source>
</evidence>
<dbReference type="Proteomes" id="UP000812440">
    <property type="component" value="Chromosome 2"/>
</dbReference>
<dbReference type="SUPFAM" id="SSF57850">
    <property type="entry name" value="RING/U-box"/>
    <property type="match status" value="1"/>
</dbReference>